<gene>
    <name evidence="1" type="ORF">g.89150</name>
</gene>
<name>A0A2S2PU51_SCHGA</name>
<dbReference type="AlphaFoldDB" id="A0A2S2PU51"/>
<accession>A0A2S2PU51</accession>
<dbReference type="EMBL" id="GGMR01020314">
    <property type="protein sequence ID" value="MBY32933.1"/>
    <property type="molecule type" value="Transcribed_RNA"/>
</dbReference>
<evidence type="ECO:0000313" key="1">
    <source>
        <dbReference type="EMBL" id="MBY32933.1"/>
    </source>
</evidence>
<reference evidence="1" key="1">
    <citation type="submission" date="2018-04" db="EMBL/GenBank/DDBJ databases">
        <title>Transcriptome of Schizaphis graminum biotype I.</title>
        <authorList>
            <person name="Scully E.D."/>
            <person name="Geib S.M."/>
            <person name="Palmer N.A."/>
            <person name="Koch K."/>
            <person name="Bradshaw J."/>
            <person name="Heng-Moss T."/>
            <person name="Sarath G."/>
        </authorList>
    </citation>
    <scope>NUCLEOTIDE SEQUENCE</scope>
</reference>
<proteinExistence type="predicted"/>
<organism evidence="1">
    <name type="scientific">Schizaphis graminum</name>
    <name type="common">Green bug aphid</name>
    <dbReference type="NCBI Taxonomy" id="13262"/>
    <lineage>
        <taxon>Eukaryota</taxon>
        <taxon>Metazoa</taxon>
        <taxon>Ecdysozoa</taxon>
        <taxon>Arthropoda</taxon>
        <taxon>Hexapoda</taxon>
        <taxon>Insecta</taxon>
        <taxon>Pterygota</taxon>
        <taxon>Neoptera</taxon>
        <taxon>Paraneoptera</taxon>
        <taxon>Hemiptera</taxon>
        <taxon>Sternorrhyncha</taxon>
        <taxon>Aphidomorpha</taxon>
        <taxon>Aphidoidea</taxon>
        <taxon>Aphididae</taxon>
        <taxon>Aphidini</taxon>
        <taxon>Schizaphis</taxon>
    </lineage>
</organism>
<sequence length="106" mass="12442">MQVSILTYCQVLSTPSVALEPINYGDSFSSITSQFCAENNMDVEETMHYTEMLPKRVEQLEYRALERMYRFISYSVNWDSWIMRTNRSSLNVSQLSGFYCIKIRVV</sequence>
<protein>
    <submittedName>
        <fullName evidence="1">Uncharacterized protein</fullName>
    </submittedName>
</protein>